<dbReference type="STRING" id="1797994.A2227_04580"/>
<dbReference type="CDD" id="cd06464">
    <property type="entry name" value="ACD_sHsps-like"/>
    <property type="match status" value="1"/>
</dbReference>
<feature type="domain" description="CS" evidence="4">
    <location>
        <begin position="54"/>
        <end position="170"/>
    </location>
</feature>
<dbReference type="PANTHER" id="PTHR11527">
    <property type="entry name" value="HEAT-SHOCK PROTEIN 20 FAMILY MEMBER"/>
    <property type="match status" value="1"/>
</dbReference>
<dbReference type="InterPro" id="IPR008978">
    <property type="entry name" value="HSP20-like_chaperone"/>
</dbReference>
<organism evidence="5 6">
    <name type="scientific">Candidatus Falkowbacteria bacterium RIFOXYA2_FULL_47_19</name>
    <dbReference type="NCBI Taxonomy" id="1797994"/>
    <lineage>
        <taxon>Bacteria</taxon>
        <taxon>Candidatus Falkowiibacteriota</taxon>
    </lineage>
</organism>
<dbReference type="PROSITE" id="PS51203">
    <property type="entry name" value="CS"/>
    <property type="match status" value="1"/>
</dbReference>
<dbReference type="SUPFAM" id="SSF49764">
    <property type="entry name" value="HSP20-like chaperones"/>
    <property type="match status" value="1"/>
</dbReference>
<evidence type="ECO:0000313" key="5">
    <source>
        <dbReference type="EMBL" id="OGF24936.1"/>
    </source>
</evidence>
<sequence>MKNSINIANRKSAIDNRKSLNPMSFLDKLKSKVEENEIEEGVKDGKKDKKTADFLQLDVDIYQSSSDIIIIAPIPGVDVKDLDIAIENENDVVTIQGKRDTPELPDDGDDSKYLRQECQWGRFYRQIILPQEINVSEVEAKFKKGILILKLPMLRLQSKGKKKIEIKAEK</sequence>
<reference evidence="5 6" key="1">
    <citation type="journal article" date="2016" name="Nat. Commun.">
        <title>Thousands of microbial genomes shed light on interconnected biogeochemical processes in an aquifer system.</title>
        <authorList>
            <person name="Anantharaman K."/>
            <person name="Brown C.T."/>
            <person name="Hug L.A."/>
            <person name="Sharon I."/>
            <person name="Castelle C.J."/>
            <person name="Probst A.J."/>
            <person name="Thomas B.C."/>
            <person name="Singh A."/>
            <person name="Wilkins M.J."/>
            <person name="Karaoz U."/>
            <person name="Brodie E.L."/>
            <person name="Williams K.H."/>
            <person name="Hubbard S.S."/>
            <person name="Banfield J.F."/>
        </authorList>
    </citation>
    <scope>NUCLEOTIDE SEQUENCE [LARGE SCALE GENOMIC DNA]</scope>
</reference>
<evidence type="ECO:0000313" key="6">
    <source>
        <dbReference type="Proteomes" id="UP000178367"/>
    </source>
</evidence>
<evidence type="ECO:0000256" key="2">
    <source>
        <dbReference type="RuleBase" id="RU003616"/>
    </source>
</evidence>
<evidence type="ECO:0000256" key="1">
    <source>
        <dbReference type="PROSITE-ProRule" id="PRU00285"/>
    </source>
</evidence>
<evidence type="ECO:0000259" key="4">
    <source>
        <dbReference type="PROSITE" id="PS51203"/>
    </source>
</evidence>
<dbReference type="Gene3D" id="2.60.40.790">
    <property type="match status" value="1"/>
</dbReference>
<dbReference type="PROSITE" id="PS01031">
    <property type="entry name" value="SHSP"/>
    <property type="match status" value="1"/>
</dbReference>
<comment type="similarity">
    <text evidence="1 2">Belongs to the small heat shock protein (HSP20) family.</text>
</comment>
<dbReference type="Proteomes" id="UP000178367">
    <property type="component" value="Unassembled WGS sequence"/>
</dbReference>
<proteinExistence type="inferred from homology"/>
<accession>A0A1F5SEA6</accession>
<dbReference type="InterPro" id="IPR031107">
    <property type="entry name" value="Small_HSP"/>
</dbReference>
<feature type="domain" description="SHSP" evidence="3">
    <location>
        <begin position="50"/>
        <end position="169"/>
    </location>
</feature>
<dbReference type="AlphaFoldDB" id="A0A1F5SEA6"/>
<gene>
    <name evidence="5" type="ORF">A2227_04580</name>
</gene>
<evidence type="ECO:0000259" key="3">
    <source>
        <dbReference type="PROSITE" id="PS01031"/>
    </source>
</evidence>
<dbReference type="Pfam" id="PF00011">
    <property type="entry name" value="HSP20"/>
    <property type="match status" value="1"/>
</dbReference>
<protein>
    <submittedName>
        <fullName evidence="5">Uncharacterized protein</fullName>
    </submittedName>
</protein>
<name>A0A1F5SEA6_9BACT</name>
<dbReference type="InterPro" id="IPR002068">
    <property type="entry name" value="A-crystallin/Hsp20_dom"/>
</dbReference>
<dbReference type="EMBL" id="MFGB01000025">
    <property type="protein sequence ID" value="OGF24936.1"/>
    <property type="molecule type" value="Genomic_DNA"/>
</dbReference>
<comment type="caution">
    <text evidence="5">The sequence shown here is derived from an EMBL/GenBank/DDBJ whole genome shotgun (WGS) entry which is preliminary data.</text>
</comment>
<dbReference type="InterPro" id="IPR007052">
    <property type="entry name" value="CS_dom"/>
</dbReference>